<evidence type="ECO:0000313" key="1">
    <source>
        <dbReference type="EMBL" id="KAA2365776.1"/>
    </source>
</evidence>
<dbReference type="RefSeq" id="WP_022062002.1">
    <property type="nucleotide sequence ID" value="NZ_CATVWL010000009.1"/>
</dbReference>
<dbReference type="AlphaFoldDB" id="A0A5B3GU36"/>
<protein>
    <submittedName>
        <fullName evidence="2">DUF5131 family protein</fullName>
    </submittedName>
</protein>
<gene>
    <name evidence="2" type="ORF">F2Y07_04410</name>
    <name evidence="1" type="ORF">F2Y13_14395</name>
</gene>
<dbReference type="Proteomes" id="UP000322658">
    <property type="component" value="Unassembled WGS sequence"/>
</dbReference>
<dbReference type="EMBL" id="VVXK01000031">
    <property type="protein sequence ID" value="KAA2365776.1"/>
    <property type="molecule type" value="Genomic_DNA"/>
</dbReference>
<dbReference type="Pfam" id="PF07505">
    <property type="entry name" value="DUF5131"/>
    <property type="match status" value="1"/>
</dbReference>
<evidence type="ECO:0000313" key="3">
    <source>
        <dbReference type="Proteomes" id="UP000322658"/>
    </source>
</evidence>
<accession>A0A5B3GU36</accession>
<dbReference type="Proteomes" id="UP000323567">
    <property type="component" value="Unassembled WGS sequence"/>
</dbReference>
<sequence>MSVSWNPWHGCRKISEGCRNCYVYRQDSRHDKDSREVRQTAMFDRPVRRSRDGRFKVPAGEMVYTCFTSDFLLEEADAWRAEAWEMMRIRHDLRFLFFTKRIDRLAAVLPPDWGDGYENVVIGCTVENQAMADYRLLLFLATPVRHRLIVCAPLLGPLDIARYLSPAVEEVSAGGESGNEARPCDYAWVLGLREQCVAADISFCFHQTGARFVKDGRMYRIHRRYQHSQARKAGIDYRLKR</sequence>
<dbReference type="EMBL" id="VVXJ01000006">
    <property type="protein sequence ID" value="KAA2377027.1"/>
    <property type="molecule type" value="Genomic_DNA"/>
</dbReference>
<evidence type="ECO:0000313" key="2">
    <source>
        <dbReference type="EMBL" id="KAA2377027.1"/>
    </source>
</evidence>
<comment type="caution">
    <text evidence="2">The sequence shown here is derived from an EMBL/GenBank/DDBJ whole genome shotgun (WGS) entry which is preliminary data.</text>
</comment>
<dbReference type="InterPro" id="IPR011101">
    <property type="entry name" value="DUF5131"/>
</dbReference>
<proteinExistence type="predicted"/>
<organism evidence="2 3">
    <name type="scientific">Alistipes shahii</name>
    <dbReference type="NCBI Taxonomy" id="328814"/>
    <lineage>
        <taxon>Bacteria</taxon>
        <taxon>Pseudomonadati</taxon>
        <taxon>Bacteroidota</taxon>
        <taxon>Bacteroidia</taxon>
        <taxon>Bacteroidales</taxon>
        <taxon>Rikenellaceae</taxon>
        <taxon>Alistipes</taxon>
    </lineage>
</organism>
<reference evidence="3 4" key="1">
    <citation type="journal article" date="2019" name="Nat. Med.">
        <title>A library of human gut bacterial isolates paired with longitudinal multiomics data enables mechanistic microbiome research.</title>
        <authorList>
            <person name="Poyet M."/>
            <person name="Groussin M."/>
            <person name="Gibbons S.M."/>
            <person name="Avila-Pacheco J."/>
            <person name="Jiang X."/>
            <person name="Kearney S.M."/>
            <person name="Perrotta A.R."/>
            <person name="Berdy B."/>
            <person name="Zhao S."/>
            <person name="Lieberman T.D."/>
            <person name="Swanson P.K."/>
            <person name="Smith M."/>
            <person name="Roesemann S."/>
            <person name="Alexander J.E."/>
            <person name="Rich S.A."/>
            <person name="Livny J."/>
            <person name="Vlamakis H."/>
            <person name="Clish C."/>
            <person name="Bullock K."/>
            <person name="Deik A."/>
            <person name="Scott J."/>
            <person name="Pierce K.A."/>
            <person name="Xavier R.J."/>
            <person name="Alm E.J."/>
        </authorList>
    </citation>
    <scope>NUCLEOTIDE SEQUENCE [LARGE SCALE GENOMIC DNA]</scope>
    <source>
        <strain evidence="2 3">BIOML-A1</strain>
        <strain evidence="1 4">BIOML-A2</strain>
    </source>
</reference>
<name>A0A5B3GU36_9BACT</name>
<evidence type="ECO:0000313" key="4">
    <source>
        <dbReference type="Proteomes" id="UP000323567"/>
    </source>
</evidence>